<dbReference type="Proteomes" id="UP000054144">
    <property type="component" value="Unassembled WGS sequence"/>
</dbReference>
<evidence type="ECO:0000313" key="2">
    <source>
        <dbReference type="Proteomes" id="UP000054144"/>
    </source>
</evidence>
<sequence>MSDNVMQMDMDQSYIFGPLISVDTSSNEVTNGGSCGPGSPVYMLCADLKRQYEEIDRVIDTFVHLVHSCSSSMSYEFLNLRPQTYPVVLRLTQVIAEFLLHVITTVDTIHHAVMMLGYPFSFGPLSADGTPLMETEFDKVFAFFERIAPEQRATRGMLPLVHDTLKDTQQRLFEILAIPNTAYFTLFKLLPLFTPPYVERCKETLGHISVLLPNVGVSINQMADTLDQLCDLFYSVAKSVSVQRIKEEERSKRYGVDVCALTTRLRAVHFNIRRGQHIYLHACITNDIQSSW</sequence>
<protein>
    <submittedName>
        <fullName evidence="1">Uncharacterized protein</fullName>
    </submittedName>
</protein>
<name>A0A0D7AHZ7_9AGAR</name>
<accession>A0A0D7AHZ7</accession>
<keyword evidence="2" id="KW-1185">Reference proteome</keyword>
<reference evidence="1 2" key="1">
    <citation type="journal article" date="2015" name="Fungal Genet. Biol.">
        <title>Evolution of novel wood decay mechanisms in Agaricales revealed by the genome sequences of Fistulina hepatica and Cylindrobasidium torrendii.</title>
        <authorList>
            <person name="Floudas D."/>
            <person name="Held B.W."/>
            <person name="Riley R."/>
            <person name="Nagy L.G."/>
            <person name="Koehler G."/>
            <person name="Ransdell A.S."/>
            <person name="Younus H."/>
            <person name="Chow J."/>
            <person name="Chiniquy J."/>
            <person name="Lipzen A."/>
            <person name="Tritt A."/>
            <person name="Sun H."/>
            <person name="Haridas S."/>
            <person name="LaButti K."/>
            <person name="Ohm R.A."/>
            <person name="Kues U."/>
            <person name="Blanchette R.A."/>
            <person name="Grigoriev I.V."/>
            <person name="Minto R.E."/>
            <person name="Hibbett D.S."/>
        </authorList>
    </citation>
    <scope>NUCLEOTIDE SEQUENCE [LARGE SCALE GENOMIC DNA]</scope>
    <source>
        <strain evidence="1 2">ATCC 64428</strain>
    </source>
</reference>
<dbReference type="EMBL" id="KN881650">
    <property type="protein sequence ID" value="KIY51500.1"/>
    <property type="molecule type" value="Genomic_DNA"/>
</dbReference>
<organism evidence="1 2">
    <name type="scientific">Fistulina hepatica ATCC 64428</name>
    <dbReference type="NCBI Taxonomy" id="1128425"/>
    <lineage>
        <taxon>Eukaryota</taxon>
        <taxon>Fungi</taxon>
        <taxon>Dikarya</taxon>
        <taxon>Basidiomycota</taxon>
        <taxon>Agaricomycotina</taxon>
        <taxon>Agaricomycetes</taxon>
        <taxon>Agaricomycetidae</taxon>
        <taxon>Agaricales</taxon>
        <taxon>Fistulinaceae</taxon>
        <taxon>Fistulina</taxon>
    </lineage>
</organism>
<dbReference type="AlphaFoldDB" id="A0A0D7AHZ7"/>
<evidence type="ECO:0000313" key="1">
    <source>
        <dbReference type="EMBL" id="KIY51500.1"/>
    </source>
</evidence>
<gene>
    <name evidence="1" type="ORF">FISHEDRAFT_70726</name>
</gene>
<proteinExistence type="predicted"/>